<evidence type="ECO:0000259" key="1">
    <source>
        <dbReference type="Pfam" id="PF16862"/>
    </source>
</evidence>
<organism evidence="2 3">
    <name type="scientific">Penicillium subrubescens</name>
    <dbReference type="NCBI Taxonomy" id="1316194"/>
    <lineage>
        <taxon>Eukaryota</taxon>
        <taxon>Fungi</taxon>
        <taxon>Dikarya</taxon>
        <taxon>Ascomycota</taxon>
        <taxon>Pezizomycotina</taxon>
        <taxon>Eurotiomycetes</taxon>
        <taxon>Eurotiomycetidae</taxon>
        <taxon>Eurotiales</taxon>
        <taxon>Aspergillaceae</taxon>
        <taxon>Penicillium</taxon>
    </lineage>
</organism>
<dbReference type="AlphaFoldDB" id="A0A1Q5TEY4"/>
<dbReference type="InterPro" id="IPR031728">
    <property type="entry name" value="GlcAase_C"/>
</dbReference>
<comment type="caution">
    <text evidence="2">The sequence shown here is derived from an EMBL/GenBank/DDBJ whole genome shotgun (WGS) entry which is preliminary data.</text>
</comment>
<reference evidence="2 3" key="1">
    <citation type="submission" date="2016-10" db="EMBL/GenBank/DDBJ databases">
        <title>Genome sequence of the ascomycete fungus Penicillium subrubescens.</title>
        <authorList>
            <person name="De Vries R.P."/>
            <person name="Peng M."/>
            <person name="Dilokpimol A."/>
            <person name="Hilden K."/>
            <person name="Makela M.R."/>
            <person name="Grigoriev I."/>
            <person name="Riley R."/>
            <person name="Granchi Z."/>
        </authorList>
    </citation>
    <scope>NUCLEOTIDE SEQUENCE [LARGE SCALE GENOMIC DNA]</scope>
    <source>
        <strain evidence="2 3">CBS 132785</strain>
    </source>
</reference>
<protein>
    <recommendedName>
        <fullName evidence="1">Beta-glucuronidase C-terminal domain-containing protein</fullName>
    </recommendedName>
</protein>
<evidence type="ECO:0000313" key="2">
    <source>
        <dbReference type="EMBL" id="OKO98752.1"/>
    </source>
</evidence>
<feature type="domain" description="Beta-glucuronidase C-terminal" evidence="1">
    <location>
        <begin position="127"/>
        <end position="184"/>
    </location>
</feature>
<dbReference type="STRING" id="1316194.A0A1Q5TEY4"/>
<dbReference type="Proteomes" id="UP000186955">
    <property type="component" value="Unassembled WGS sequence"/>
</dbReference>
<evidence type="ECO:0000313" key="3">
    <source>
        <dbReference type="Proteomes" id="UP000186955"/>
    </source>
</evidence>
<proteinExistence type="predicted"/>
<accession>A0A1Q5TEY4</accession>
<keyword evidence="3" id="KW-1185">Reference proteome</keyword>
<name>A0A1Q5TEY4_9EURO</name>
<dbReference type="Pfam" id="PF16862">
    <property type="entry name" value="Glyco_hydro_79C"/>
    <property type="match status" value="1"/>
</dbReference>
<dbReference type="EMBL" id="MNBE01000666">
    <property type="protein sequence ID" value="OKO98752.1"/>
    <property type="molecule type" value="Genomic_DNA"/>
</dbReference>
<sequence length="199" mass="22104">MEFLIWRSYVTNITPPMQFYLWQNKADAVIPWNASQEGADAANWAQGFIDAWKSPLPILTAGSYAVSCANYNEWPNTDYLIDTAYNDTRLRLAIFAERVFMATFVNRSFILGEHIVELDSGNGSYAQYVIYSKGRPTKAVLVNTDYFSGSGVRTKSTIRLNGLVNSRVKAVRMTAASSEVTTNGTASYPIIGVVAEKMV</sequence>
<gene>
    <name evidence="2" type="ORF">PENSUB_9003</name>
</gene>